<evidence type="ECO:0000313" key="5">
    <source>
        <dbReference type="EMBL" id="CDP05989.1"/>
    </source>
</evidence>
<organism evidence="5 6">
    <name type="scientific">Coffea canephora</name>
    <name type="common">Robusta coffee</name>
    <dbReference type="NCBI Taxonomy" id="49390"/>
    <lineage>
        <taxon>Eukaryota</taxon>
        <taxon>Viridiplantae</taxon>
        <taxon>Streptophyta</taxon>
        <taxon>Embryophyta</taxon>
        <taxon>Tracheophyta</taxon>
        <taxon>Spermatophyta</taxon>
        <taxon>Magnoliopsida</taxon>
        <taxon>eudicotyledons</taxon>
        <taxon>Gunneridae</taxon>
        <taxon>Pentapetalae</taxon>
        <taxon>asterids</taxon>
        <taxon>lamiids</taxon>
        <taxon>Gentianales</taxon>
        <taxon>Rubiaceae</taxon>
        <taxon>Ixoroideae</taxon>
        <taxon>Gardenieae complex</taxon>
        <taxon>Bertiereae - Coffeeae clade</taxon>
        <taxon>Coffeeae</taxon>
        <taxon>Coffea</taxon>
    </lineage>
</organism>
<evidence type="ECO:0000259" key="4">
    <source>
        <dbReference type="PROSITE" id="PS50102"/>
    </source>
</evidence>
<dbReference type="InterPro" id="IPR012677">
    <property type="entry name" value="Nucleotide-bd_a/b_plait_sf"/>
</dbReference>
<evidence type="ECO:0000256" key="2">
    <source>
        <dbReference type="PROSITE-ProRule" id="PRU00176"/>
    </source>
</evidence>
<name>A0A068UCR4_COFCA</name>
<feature type="domain" description="RRM" evidence="4">
    <location>
        <begin position="228"/>
        <end position="311"/>
    </location>
</feature>
<dbReference type="PANTHER" id="PTHR48024:SF25">
    <property type="entry name" value="UBP1-ASSOCIATED PROTEIN 2C"/>
    <property type="match status" value="1"/>
</dbReference>
<dbReference type="AlphaFoldDB" id="A0A068UCR4"/>
<proteinExistence type="predicted"/>
<dbReference type="PhylomeDB" id="A0A068UCR4"/>
<feature type="compositionally biased region" description="Low complexity" evidence="3">
    <location>
        <begin position="376"/>
        <end position="395"/>
    </location>
</feature>
<dbReference type="STRING" id="49390.A0A068UCR4"/>
<sequence>MNQIKVSKGLDSERKRIFSSKLKLSNGCSSVTPPTPPRVNLESFSLHRLHQMHSTVTANPNPDDLKETRKLEASLNVENQEKQILHNILHSFTKSRLVEILQEAAVAHPAILHTVLSTVDDNPSHRKIFIRNLGPKTTPENLHSFFSNYGEVEEAKVIFDRTTGYSKGYGFVTFKNAESFLLALENPSKKIDGFVSFTSICVGPDHSSGKTDDSSISTDEMEKMRMKRKIRVENVPAEMSSETLLSFFEKYGEIEEGPWGFDMGTGKSRGFAYLLYKDEESAKAALAERVKFVDGFRLVCKMVLRRERERSNTNRNPTDLVESLPSPPRTLVLPVSYYYCCVYYSRRLVPYNYYYQNELAMGGSSGQLGPGTRGQSSSALRPPAPRIAAPAPSGR</sequence>
<gene>
    <name evidence="5" type="ORF">GSCOC_T00021328001</name>
</gene>
<dbReference type="Gramene" id="CDP05989">
    <property type="protein sequence ID" value="CDP05989"/>
    <property type="gene ID" value="GSCOC_T00021328001"/>
</dbReference>
<dbReference type="InParanoid" id="A0A068UCR4"/>
<dbReference type="InterPro" id="IPR000504">
    <property type="entry name" value="RRM_dom"/>
</dbReference>
<dbReference type="OMA" id="WETKSED"/>
<dbReference type="SMART" id="SM00360">
    <property type="entry name" value="RRM"/>
    <property type="match status" value="2"/>
</dbReference>
<evidence type="ECO:0000313" key="6">
    <source>
        <dbReference type="Proteomes" id="UP000295252"/>
    </source>
</evidence>
<protein>
    <recommendedName>
        <fullName evidence="4">RRM domain-containing protein</fullName>
    </recommendedName>
</protein>
<dbReference type="PROSITE" id="PS50102">
    <property type="entry name" value="RRM"/>
    <property type="match status" value="2"/>
</dbReference>
<dbReference type="InterPro" id="IPR035979">
    <property type="entry name" value="RBD_domain_sf"/>
</dbReference>
<keyword evidence="1 2" id="KW-0694">RNA-binding</keyword>
<dbReference type="GO" id="GO:0005634">
    <property type="term" value="C:nucleus"/>
    <property type="evidence" value="ECO:0007669"/>
    <property type="project" value="TreeGrafter"/>
</dbReference>
<dbReference type="GO" id="GO:0003723">
    <property type="term" value="F:RNA binding"/>
    <property type="evidence" value="ECO:0007669"/>
    <property type="project" value="UniProtKB-UniRule"/>
</dbReference>
<keyword evidence="6" id="KW-1185">Reference proteome</keyword>
<dbReference type="Proteomes" id="UP000295252">
    <property type="component" value="Chromosome VII"/>
</dbReference>
<feature type="region of interest" description="Disordered" evidence="3">
    <location>
        <begin position="366"/>
        <end position="395"/>
    </location>
</feature>
<dbReference type="SUPFAM" id="SSF54928">
    <property type="entry name" value="RNA-binding domain, RBD"/>
    <property type="match status" value="2"/>
</dbReference>
<dbReference type="EMBL" id="HG739103">
    <property type="protein sequence ID" value="CDP05989.1"/>
    <property type="molecule type" value="Genomic_DNA"/>
</dbReference>
<dbReference type="Pfam" id="PF00076">
    <property type="entry name" value="RRM_1"/>
    <property type="match status" value="2"/>
</dbReference>
<evidence type="ECO:0000256" key="1">
    <source>
        <dbReference type="ARBA" id="ARBA00022884"/>
    </source>
</evidence>
<dbReference type="PANTHER" id="PTHR48024">
    <property type="entry name" value="GEO13361P1-RELATED"/>
    <property type="match status" value="1"/>
</dbReference>
<dbReference type="InterPro" id="IPR050886">
    <property type="entry name" value="RNA-binding_reg"/>
</dbReference>
<dbReference type="Gene3D" id="3.30.70.330">
    <property type="match status" value="2"/>
</dbReference>
<reference evidence="6" key="1">
    <citation type="journal article" date="2014" name="Science">
        <title>The coffee genome provides insight into the convergent evolution of caffeine biosynthesis.</title>
        <authorList>
            <person name="Denoeud F."/>
            <person name="Carretero-Paulet L."/>
            <person name="Dereeper A."/>
            <person name="Droc G."/>
            <person name="Guyot R."/>
            <person name="Pietrella M."/>
            <person name="Zheng C."/>
            <person name="Alberti A."/>
            <person name="Anthony F."/>
            <person name="Aprea G."/>
            <person name="Aury J.M."/>
            <person name="Bento P."/>
            <person name="Bernard M."/>
            <person name="Bocs S."/>
            <person name="Campa C."/>
            <person name="Cenci A."/>
            <person name="Combes M.C."/>
            <person name="Crouzillat D."/>
            <person name="Da Silva C."/>
            <person name="Daddiego L."/>
            <person name="De Bellis F."/>
            <person name="Dussert S."/>
            <person name="Garsmeur O."/>
            <person name="Gayraud T."/>
            <person name="Guignon V."/>
            <person name="Jahn K."/>
            <person name="Jamilloux V."/>
            <person name="Joet T."/>
            <person name="Labadie K."/>
            <person name="Lan T."/>
            <person name="Leclercq J."/>
            <person name="Lepelley M."/>
            <person name="Leroy T."/>
            <person name="Li L.T."/>
            <person name="Librado P."/>
            <person name="Lopez L."/>
            <person name="Munoz A."/>
            <person name="Noel B."/>
            <person name="Pallavicini A."/>
            <person name="Perrotta G."/>
            <person name="Poncet V."/>
            <person name="Pot D."/>
            <person name="Priyono X."/>
            <person name="Rigoreau M."/>
            <person name="Rouard M."/>
            <person name="Rozas J."/>
            <person name="Tranchant-Dubreuil C."/>
            <person name="VanBuren R."/>
            <person name="Zhang Q."/>
            <person name="Andrade A.C."/>
            <person name="Argout X."/>
            <person name="Bertrand B."/>
            <person name="de Kochko A."/>
            <person name="Graziosi G."/>
            <person name="Henry R.J."/>
            <person name="Jayarama X."/>
            <person name="Ming R."/>
            <person name="Nagai C."/>
            <person name="Rounsley S."/>
            <person name="Sankoff D."/>
            <person name="Giuliano G."/>
            <person name="Albert V.A."/>
            <person name="Wincker P."/>
            <person name="Lashermes P."/>
        </authorList>
    </citation>
    <scope>NUCLEOTIDE SEQUENCE [LARGE SCALE GENOMIC DNA]</scope>
    <source>
        <strain evidence="6">cv. DH200-94</strain>
    </source>
</reference>
<evidence type="ECO:0000256" key="3">
    <source>
        <dbReference type="SAM" id="MobiDB-lite"/>
    </source>
</evidence>
<feature type="domain" description="RRM" evidence="4">
    <location>
        <begin position="126"/>
        <end position="193"/>
    </location>
</feature>
<accession>A0A068UCR4</accession>